<feature type="region of interest" description="Disordered" evidence="1">
    <location>
        <begin position="1"/>
        <end position="22"/>
    </location>
</feature>
<feature type="compositionally biased region" description="Low complexity" evidence="1">
    <location>
        <begin position="1"/>
        <end position="15"/>
    </location>
</feature>
<evidence type="ECO:0000313" key="3">
    <source>
        <dbReference type="Proteomes" id="UP000607653"/>
    </source>
</evidence>
<protein>
    <submittedName>
        <fullName evidence="2">Uncharacterized protein</fullName>
    </submittedName>
</protein>
<reference evidence="2 3" key="1">
    <citation type="journal article" date="2020" name="Mol. Biol. Evol.">
        <title>Distinct Expression and Methylation Patterns for Genes with Different Fates following a Single Whole-Genome Duplication in Flowering Plants.</title>
        <authorList>
            <person name="Shi T."/>
            <person name="Rahmani R.S."/>
            <person name="Gugger P.F."/>
            <person name="Wang M."/>
            <person name="Li H."/>
            <person name="Zhang Y."/>
            <person name="Li Z."/>
            <person name="Wang Q."/>
            <person name="Van de Peer Y."/>
            <person name="Marchal K."/>
            <person name="Chen J."/>
        </authorList>
    </citation>
    <scope>NUCLEOTIDE SEQUENCE [LARGE SCALE GENOMIC DNA]</scope>
    <source>
        <tissue evidence="2">Leaf</tissue>
    </source>
</reference>
<feature type="region of interest" description="Disordered" evidence="1">
    <location>
        <begin position="74"/>
        <end position="107"/>
    </location>
</feature>
<feature type="region of interest" description="Disordered" evidence="1">
    <location>
        <begin position="256"/>
        <end position="289"/>
    </location>
</feature>
<evidence type="ECO:0000256" key="1">
    <source>
        <dbReference type="SAM" id="MobiDB-lite"/>
    </source>
</evidence>
<gene>
    <name evidence="2" type="ORF">HUJ06_022402</name>
</gene>
<evidence type="ECO:0000313" key="2">
    <source>
        <dbReference type="EMBL" id="DAD20939.1"/>
    </source>
</evidence>
<dbReference type="EMBL" id="DUZY01000001">
    <property type="protein sequence ID" value="DAD20939.1"/>
    <property type="molecule type" value="Genomic_DNA"/>
</dbReference>
<sequence>MSPSTSTSSISSSSSRQCPPPLVLRSTTLTTASTPLSSLIKQSQSADFSSFKSLLVSFHGELFSLPISKMKAAPTPNLANTRKTTPEQRRTTPLIGKIDGPGGIDQMENSKSIDQQRWLGRTRTTSPLTRKKLKTVTTFDLALAISVVLQVTLYSFISLCRFKPSVDLLTITLAYRNPFAMDANSKNGSLVPFDLTAFDIESVSSGRTSRVQERNGVSQAWETNSRLRHLQDPGLPLSTNTSSRMTALPKLISSKKPLSLSDSPISSPRTISTTGSRTLSDIGGLQHLS</sequence>
<accession>A0A822XPE0</accession>
<organism evidence="2 3">
    <name type="scientific">Nelumbo nucifera</name>
    <name type="common">Sacred lotus</name>
    <dbReference type="NCBI Taxonomy" id="4432"/>
    <lineage>
        <taxon>Eukaryota</taxon>
        <taxon>Viridiplantae</taxon>
        <taxon>Streptophyta</taxon>
        <taxon>Embryophyta</taxon>
        <taxon>Tracheophyta</taxon>
        <taxon>Spermatophyta</taxon>
        <taxon>Magnoliopsida</taxon>
        <taxon>Proteales</taxon>
        <taxon>Nelumbonaceae</taxon>
        <taxon>Nelumbo</taxon>
    </lineage>
</organism>
<name>A0A822XPE0_NELNU</name>
<feature type="compositionally biased region" description="Low complexity" evidence="1">
    <location>
        <begin position="256"/>
        <end position="278"/>
    </location>
</feature>
<keyword evidence="3" id="KW-1185">Reference proteome</keyword>
<dbReference type="AlphaFoldDB" id="A0A822XPE0"/>
<comment type="caution">
    <text evidence="2">The sequence shown here is derived from an EMBL/GenBank/DDBJ whole genome shotgun (WGS) entry which is preliminary data.</text>
</comment>
<dbReference type="Proteomes" id="UP000607653">
    <property type="component" value="Unassembled WGS sequence"/>
</dbReference>
<proteinExistence type="predicted"/>